<dbReference type="GO" id="GO:0008360">
    <property type="term" value="P:regulation of cell shape"/>
    <property type="evidence" value="ECO:0007669"/>
    <property type="project" value="UniProtKB-KW"/>
</dbReference>
<dbReference type="PANTHER" id="PTHR34138:SF1">
    <property type="entry name" value="CELL SHAPE-DETERMINING PROTEIN MREC"/>
    <property type="match status" value="1"/>
</dbReference>
<dbReference type="InterPro" id="IPR042175">
    <property type="entry name" value="Cell/Rod_MreC_2"/>
</dbReference>
<evidence type="ECO:0000313" key="7">
    <source>
        <dbReference type="EMBL" id="RZO77538.1"/>
    </source>
</evidence>
<dbReference type="Proteomes" id="UP000316199">
    <property type="component" value="Unassembled WGS sequence"/>
</dbReference>
<dbReference type="EMBL" id="SHAG01000002">
    <property type="protein sequence ID" value="RZO77538.1"/>
    <property type="molecule type" value="Genomic_DNA"/>
</dbReference>
<organism evidence="7 8">
    <name type="scientific">OM182 bacterium</name>
    <dbReference type="NCBI Taxonomy" id="2510334"/>
    <lineage>
        <taxon>Bacteria</taxon>
        <taxon>Pseudomonadati</taxon>
        <taxon>Pseudomonadota</taxon>
        <taxon>Gammaproteobacteria</taxon>
        <taxon>OMG group</taxon>
        <taxon>OM182 clade</taxon>
    </lineage>
</organism>
<reference evidence="7 8" key="1">
    <citation type="submission" date="2019-02" db="EMBL/GenBank/DDBJ databases">
        <title>Prokaryotic population dynamics and viral predation in marine succession experiment using metagenomics: the confinement effect.</title>
        <authorList>
            <person name="Haro-Moreno J.M."/>
            <person name="Rodriguez-Valera F."/>
            <person name="Lopez-Perez M."/>
        </authorList>
    </citation>
    <scope>NUCLEOTIDE SEQUENCE [LARGE SCALE GENOMIC DNA]</scope>
    <source>
        <strain evidence="7">MED-G157</strain>
    </source>
</reference>
<evidence type="ECO:0000256" key="2">
    <source>
        <dbReference type="ARBA" id="ARBA00013855"/>
    </source>
</evidence>
<keyword evidence="3 5" id="KW-0133">Cell shape</keyword>
<proteinExistence type="inferred from homology"/>
<sequence>MFVHGDAAIKSLFVEEPKINSSVLTLAVLSLCLFLVDHWTSWLELVRASLTTVVTPVIVAADFPAKTLEYLSVATSTRKALIQEITRLDQTHLLLRAQTQKMRALTAENNRLRILLGSAEKSQDNVVVAELIGIDPDPKTHEVIIDKGAVNGTFIGQSILDAQGLMGQVISVSRYTSRVLLISDPSHSVPVQVARSNLRLVAQGSGATSHLNLMFVQNSADILAGDLLISSGLGGRFPAGYPVAIVNKFESQSGNPFAFVTAVPSALLDRGRYVLLVFTEDNQYSPSEKFYDKNLD</sequence>
<evidence type="ECO:0000256" key="4">
    <source>
        <dbReference type="ARBA" id="ARBA00032089"/>
    </source>
</evidence>
<feature type="domain" description="Rod shape-determining protein MreC beta-barrel core" evidence="6">
    <location>
        <begin position="132"/>
        <end position="277"/>
    </location>
</feature>
<dbReference type="InterPro" id="IPR042177">
    <property type="entry name" value="Cell/Rod_1"/>
</dbReference>
<gene>
    <name evidence="7" type="primary">mreC</name>
    <name evidence="7" type="ORF">EVA68_01435</name>
</gene>
<dbReference type="Gene3D" id="2.40.10.350">
    <property type="entry name" value="Rod shape-determining protein MreC, domain 2"/>
    <property type="match status" value="1"/>
</dbReference>
<comment type="caution">
    <text evidence="7">The sequence shown here is derived from an EMBL/GenBank/DDBJ whole genome shotgun (WGS) entry which is preliminary data.</text>
</comment>
<evidence type="ECO:0000256" key="3">
    <source>
        <dbReference type="ARBA" id="ARBA00022960"/>
    </source>
</evidence>
<dbReference type="PANTHER" id="PTHR34138">
    <property type="entry name" value="CELL SHAPE-DETERMINING PROTEIN MREC"/>
    <property type="match status" value="1"/>
</dbReference>
<name>A0A520S4X8_9GAMM</name>
<comment type="similarity">
    <text evidence="1 5">Belongs to the MreC family.</text>
</comment>
<dbReference type="Pfam" id="PF04085">
    <property type="entry name" value="MreC"/>
    <property type="match status" value="1"/>
</dbReference>
<dbReference type="GO" id="GO:0005886">
    <property type="term" value="C:plasma membrane"/>
    <property type="evidence" value="ECO:0007669"/>
    <property type="project" value="TreeGrafter"/>
</dbReference>
<dbReference type="AlphaFoldDB" id="A0A520S4X8"/>
<dbReference type="Gene3D" id="2.40.10.340">
    <property type="entry name" value="Rod shape-determining protein MreC, domain 1"/>
    <property type="match status" value="1"/>
</dbReference>
<dbReference type="PIRSF" id="PIRSF038471">
    <property type="entry name" value="MreC"/>
    <property type="match status" value="1"/>
</dbReference>
<evidence type="ECO:0000256" key="5">
    <source>
        <dbReference type="PIRNR" id="PIRNR038471"/>
    </source>
</evidence>
<evidence type="ECO:0000313" key="8">
    <source>
        <dbReference type="Proteomes" id="UP000316199"/>
    </source>
</evidence>
<dbReference type="InterPro" id="IPR007221">
    <property type="entry name" value="MreC"/>
</dbReference>
<evidence type="ECO:0000259" key="6">
    <source>
        <dbReference type="Pfam" id="PF04085"/>
    </source>
</evidence>
<dbReference type="InterPro" id="IPR055342">
    <property type="entry name" value="MreC_beta-barrel_core"/>
</dbReference>
<dbReference type="NCBIfam" id="TIGR00219">
    <property type="entry name" value="mreC"/>
    <property type="match status" value="1"/>
</dbReference>
<comment type="function">
    <text evidence="5">Involved in formation and maintenance of cell shape.</text>
</comment>
<evidence type="ECO:0000256" key="1">
    <source>
        <dbReference type="ARBA" id="ARBA00009369"/>
    </source>
</evidence>
<accession>A0A520S4X8</accession>
<protein>
    <recommendedName>
        <fullName evidence="2 5">Cell shape-determining protein MreC</fullName>
    </recommendedName>
    <alternativeName>
        <fullName evidence="4 5">Cell shape protein MreC</fullName>
    </alternativeName>
</protein>